<evidence type="ECO:0008006" key="4">
    <source>
        <dbReference type="Google" id="ProtNLM"/>
    </source>
</evidence>
<keyword evidence="1" id="KW-0812">Transmembrane</keyword>
<protein>
    <recommendedName>
        <fullName evidence="4">DUF3426 domain-containing protein</fullName>
    </recommendedName>
</protein>
<dbReference type="AlphaFoldDB" id="A0A081RN65"/>
<organism evidence="2 3">
    <name type="scientific">Marine Group I thaumarchaeote SCGC AAA799-N04</name>
    <dbReference type="NCBI Taxonomy" id="1502293"/>
    <lineage>
        <taxon>Archaea</taxon>
        <taxon>Nitrososphaerota</taxon>
        <taxon>Marine Group I</taxon>
    </lineage>
</organism>
<feature type="transmembrane region" description="Helical" evidence="1">
    <location>
        <begin position="242"/>
        <end position="260"/>
    </location>
</feature>
<keyword evidence="3" id="KW-1185">Reference proteome</keyword>
<keyword evidence="1" id="KW-1133">Transmembrane helix</keyword>
<accession>A0A081RN65</accession>
<dbReference type="NCBIfam" id="NF038353">
    <property type="entry name" value="FxLYD_dom"/>
    <property type="match status" value="2"/>
</dbReference>
<proteinExistence type="predicted"/>
<keyword evidence="1" id="KW-0472">Membrane</keyword>
<evidence type="ECO:0000256" key="1">
    <source>
        <dbReference type="SAM" id="Phobius"/>
    </source>
</evidence>
<evidence type="ECO:0000313" key="3">
    <source>
        <dbReference type="Proteomes" id="UP000028059"/>
    </source>
</evidence>
<dbReference type="PATRIC" id="fig|1502293.3.peg.827"/>
<reference evidence="2 3" key="1">
    <citation type="submission" date="2014-06" db="EMBL/GenBank/DDBJ databases">
        <authorList>
            <person name="Ngugi D.K."/>
            <person name="Blom J."/>
            <person name="Alam I."/>
            <person name="Rashid M."/>
            <person name="Ba Alawi W."/>
            <person name="Zhang G."/>
            <person name="Hikmawan T."/>
            <person name="Guan Y."/>
            <person name="Antunes A."/>
            <person name="Siam R."/>
            <person name="ElDorry H."/>
            <person name="Bajic V."/>
            <person name="Stingl U."/>
        </authorList>
    </citation>
    <scope>NUCLEOTIDE SEQUENCE [LARGE SCALE GENOMIC DNA]</scope>
    <source>
        <strain evidence="2">SCGC AAA799-N04</strain>
    </source>
</reference>
<dbReference type="InterPro" id="IPR047676">
    <property type="entry name" value="FxLYD_dom"/>
</dbReference>
<dbReference type="InterPro" id="IPR021834">
    <property type="entry name" value="DUF3426"/>
</dbReference>
<gene>
    <name evidence="2" type="ORF">AAA799N04_00899</name>
</gene>
<evidence type="ECO:0000313" key="2">
    <source>
        <dbReference type="EMBL" id="KEQ56638.1"/>
    </source>
</evidence>
<dbReference type="Proteomes" id="UP000028059">
    <property type="component" value="Unassembled WGS sequence"/>
</dbReference>
<dbReference type="EMBL" id="JOKN01000013">
    <property type="protein sequence ID" value="KEQ56638.1"/>
    <property type="molecule type" value="Genomic_DNA"/>
</dbReference>
<dbReference type="Pfam" id="PF11906">
    <property type="entry name" value="DUF3426"/>
    <property type="match status" value="1"/>
</dbReference>
<sequence>MENRAPSIKNSQTHKNYFKEPNGKIIVEKIFIMGIIFASMTPLVFADVYIQNDQQYVGDDGSVHIVGEIVNNLDIPLNQINVEIDLFDENQQLIQTQKTNSLVNTIMPGMKGPFDLILTDNEAKNAKSYSLLLNYQASPPKSQVIDITESSLTRDNHNNLMITGTVVNNGEITANTISVIATLYDKQGNVAAVSKASPKPDYLGSEDSAFFVLSVPDKIQTEGIDEYTLIAESEEYAAVPEFPVGTVILLILTLSAYIGITRYSGRIITNLFSATNLK</sequence>
<name>A0A081RN65_9ARCH</name>
<comment type="caution">
    <text evidence="2">The sequence shown here is derived from an EMBL/GenBank/DDBJ whole genome shotgun (WGS) entry which is preliminary data.</text>
</comment>